<organism evidence="2 3">
    <name type="scientific">Clohesyomyces aquaticus</name>
    <dbReference type="NCBI Taxonomy" id="1231657"/>
    <lineage>
        <taxon>Eukaryota</taxon>
        <taxon>Fungi</taxon>
        <taxon>Dikarya</taxon>
        <taxon>Ascomycota</taxon>
        <taxon>Pezizomycotina</taxon>
        <taxon>Dothideomycetes</taxon>
        <taxon>Pleosporomycetidae</taxon>
        <taxon>Pleosporales</taxon>
        <taxon>Lindgomycetaceae</taxon>
        <taxon>Clohesyomyces</taxon>
    </lineage>
</organism>
<evidence type="ECO:0000313" key="3">
    <source>
        <dbReference type="Proteomes" id="UP000193144"/>
    </source>
</evidence>
<evidence type="ECO:0000313" key="2">
    <source>
        <dbReference type="EMBL" id="ORY12391.1"/>
    </source>
</evidence>
<gene>
    <name evidence="2" type="ORF">BCR34DRAFT_299438</name>
</gene>
<proteinExistence type="predicted"/>
<feature type="region of interest" description="Disordered" evidence="1">
    <location>
        <begin position="138"/>
        <end position="168"/>
    </location>
</feature>
<protein>
    <submittedName>
        <fullName evidence="2">Uncharacterized protein</fullName>
    </submittedName>
</protein>
<feature type="compositionally biased region" description="Basic and acidic residues" evidence="1">
    <location>
        <begin position="33"/>
        <end position="42"/>
    </location>
</feature>
<comment type="caution">
    <text evidence="2">The sequence shown here is derived from an EMBL/GenBank/DDBJ whole genome shotgun (WGS) entry which is preliminary data.</text>
</comment>
<sequence>MTQYCPGPRQSAGAEGADADRQRAKRQRATNNDQHHPPKPADADADLADGTFFFILHFCFCLHSASGPGRSAESSPGRRGTFSSTHPYPMTSRCAGSIRARHGRQRCLCSLHRERKGASRAFCCMRCVLHLHPHPDTYPRPQDGIPLSSPANHRQQKLHPGVGSSKSCMARMQPTEQLSQHPCP</sequence>
<accession>A0A1Y1ZQ63</accession>
<dbReference type="AlphaFoldDB" id="A0A1Y1ZQ63"/>
<keyword evidence="3" id="KW-1185">Reference proteome</keyword>
<dbReference type="Proteomes" id="UP000193144">
    <property type="component" value="Unassembled WGS sequence"/>
</dbReference>
<dbReference type="EMBL" id="MCFA01000051">
    <property type="protein sequence ID" value="ORY12391.1"/>
    <property type="molecule type" value="Genomic_DNA"/>
</dbReference>
<feature type="region of interest" description="Disordered" evidence="1">
    <location>
        <begin position="69"/>
        <end position="88"/>
    </location>
</feature>
<evidence type="ECO:0000256" key="1">
    <source>
        <dbReference type="SAM" id="MobiDB-lite"/>
    </source>
</evidence>
<reference evidence="2 3" key="1">
    <citation type="submission" date="2016-07" db="EMBL/GenBank/DDBJ databases">
        <title>Pervasive Adenine N6-methylation of Active Genes in Fungi.</title>
        <authorList>
            <consortium name="DOE Joint Genome Institute"/>
            <person name="Mondo S.J."/>
            <person name="Dannebaum R.O."/>
            <person name="Kuo R.C."/>
            <person name="Labutti K."/>
            <person name="Haridas S."/>
            <person name="Kuo A."/>
            <person name="Salamov A."/>
            <person name="Ahrendt S.R."/>
            <person name="Lipzen A."/>
            <person name="Sullivan W."/>
            <person name="Andreopoulos W.B."/>
            <person name="Clum A."/>
            <person name="Lindquist E."/>
            <person name="Daum C."/>
            <person name="Ramamoorthy G.K."/>
            <person name="Gryganskyi A."/>
            <person name="Culley D."/>
            <person name="Magnuson J.K."/>
            <person name="James T.Y."/>
            <person name="O'Malley M.A."/>
            <person name="Stajich J.E."/>
            <person name="Spatafora J.W."/>
            <person name="Visel A."/>
            <person name="Grigoriev I.V."/>
        </authorList>
    </citation>
    <scope>NUCLEOTIDE SEQUENCE [LARGE SCALE GENOMIC DNA]</scope>
    <source>
        <strain evidence="2 3">CBS 115471</strain>
    </source>
</reference>
<name>A0A1Y1ZQ63_9PLEO</name>
<feature type="region of interest" description="Disordered" evidence="1">
    <location>
        <begin position="1"/>
        <end position="44"/>
    </location>
</feature>